<dbReference type="InterPro" id="IPR010982">
    <property type="entry name" value="Lambda_DNA-bd_dom_sf"/>
</dbReference>
<accession>A0A3Q8U2H6</accession>
<reference evidence="3 4" key="1">
    <citation type="submission" date="2018-12" db="EMBL/GenBank/DDBJ databases">
        <authorList>
            <person name="Li S."/>
            <person name="Yang R."/>
            <person name="Chen G."/>
            <person name="Zou L."/>
            <person name="Zhang C."/>
            <person name="Chen Y."/>
            <person name="Liu Z."/>
            <person name="Li Y."/>
            <person name="Yan Y."/>
            <person name="Huang M."/>
            <person name="Chen T."/>
        </authorList>
    </citation>
    <scope>NUCLEOTIDE SEQUENCE [LARGE SCALE GENOMIC DNA]</scope>
    <source>
        <strain evidence="3 4">1257</strain>
    </source>
</reference>
<proteinExistence type="predicted"/>
<dbReference type="AlphaFoldDB" id="A0A3Q8U2H6"/>
<dbReference type="PANTHER" id="PTHR35010:SF4">
    <property type="entry name" value="BLL5781 PROTEIN"/>
    <property type="match status" value="1"/>
</dbReference>
<dbReference type="InterPro" id="IPR001387">
    <property type="entry name" value="Cro/C1-type_HTH"/>
</dbReference>
<dbReference type="PROSITE" id="PS50943">
    <property type="entry name" value="HTH_CROC1"/>
    <property type="match status" value="1"/>
</dbReference>
<dbReference type="OrthoDB" id="2959414at2"/>
<feature type="domain" description="HTH cro/C1-type" evidence="2">
    <location>
        <begin position="36"/>
        <end position="90"/>
    </location>
</feature>
<dbReference type="Gene3D" id="1.10.260.40">
    <property type="entry name" value="lambda repressor-like DNA-binding domains"/>
    <property type="match status" value="1"/>
</dbReference>
<protein>
    <submittedName>
        <fullName evidence="3">XRE family transcriptional regulator</fullName>
    </submittedName>
</protein>
<name>A0A3Q8U2H6_9PSED</name>
<organism evidence="3 4">
    <name type="scientific">Pseudomonas entomophila</name>
    <dbReference type="NCBI Taxonomy" id="312306"/>
    <lineage>
        <taxon>Bacteria</taxon>
        <taxon>Pseudomonadati</taxon>
        <taxon>Pseudomonadota</taxon>
        <taxon>Gammaproteobacteria</taxon>
        <taxon>Pseudomonadales</taxon>
        <taxon>Pseudomonadaceae</taxon>
        <taxon>Pseudomonas</taxon>
    </lineage>
</organism>
<dbReference type="CDD" id="cd00093">
    <property type="entry name" value="HTH_XRE"/>
    <property type="match status" value="1"/>
</dbReference>
<gene>
    <name evidence="3" type="ORF">EJA05_15710</name>
</gene>
<dbReference type="Proteomes" id="UP000268230">
    <property type="component" value="Chromosome"/>
</dbReference>
<dbReference type="KEGG" id="pory:EJA05_15710"/>
<feature type="compositionally biased region" description="Polar residues" evidence="1">
    <location>
        <begin position="23"/>
        <end position="33"/>
    </location>
</feature>
<evidence type="ECO:0000313" key="4">
    <source>
        <dbReference type="Proteomes" id="UP000268230"/>
    </source>
</evidence>
<dbReference type="SMART" id="SM00530">
    <property type="entry name" value="HTH_XRE"/>
    <property type="match status" value="1"/>
</dbReference>
<dbReference type="PANTHER" id="PTHR35010">
    <property type="entry name" value="BLL4672 PROTEIN-RELATED"/>
    <property type="match status" value="1"/>
</dbReference>
<dbReference type="InterPro" id="IPR041413">
    <property type="entry name" value="MLTR_LBD"/>
</dbReference>
<evidence type="ECO:0000256" key="1">
    <source>
        <dbReference type="SAM" id="MobiDB-lite"/>
    </source>
</evidence>
<dbReference type="Pfam" id="PF13560">
    <property type="entry name" value="HTH_31"/>
    <property type="match status" value="1"/>
</dbReference>
<dbReference type="Pfam" id="PF17765">
    <property type="entry name" value="MLTR_LBD"/>
    <property type="match status" value="1"/>
</dbReference>
<dbReference type="EMBL" id="CP034338">
    <property type="protein sequence ID" value="AZL69079.1"/>
    <property type="molecule type" value="Genomic_DNA"/>
</dbReference>
<evidence type="ECO:0000259" key="2">
    <source>
        <dbReference type="PROSITE" id="PS50943"/>
    </source>
</evidence>
<feature type="region of interest" description="Disordered" evidence="1">
    <location>
        <begin position="1"/>
        <end position="35"/>
    </location>
</feature>
<dbReference type="Gene3D" id="3.30.450.180">
    <property type="match status" value="1"/>
</dbReference>
<dbReference type="GO" id="GO:0003677">
    <property type="term" value="F:DNA binding"/>
    <property type="evidence" value="ECO:0007669"/>
    <property type="project" value="InterPro"/>
</dbReference>
<dbReference type="SUPFAM" id="SSF47413">
    <property type="entry name" value="lambda repressor-like DNA-binding domains"/>
    <property type="match status" value="1"/>
</dbReference>
<evidence type="ECO:0000313" key="3">
    <source>
        <dbReference type="EMBL" id="AZL69079.1"/>
    </source>
</evidence>
<sequence length="284" mass="30464">MTSEVMDDSPEHSQAQPMDISTFHPTRPTSTAGSPLRQLRRQAGLSQMQLALRAGVSQRHLSCIETGRARPGIATLHALLSALDAPLERCNEVFLAAGLAPRYQASPLDAPALAAVRDAMEHLLQANNPAPAIVIDGNWDVLAANSATAALFALLGLPPSQVEGLNMLAMLFAPGGLGDYLLNAEEIRAVGWHRARQESLSNPVLAKRLAQMALPGELEPAQGVLPPLLLTRLASPQGELTFMSTFTTFGMPQDITVESLRIEHLVPADARTWQVMREACSAFS</sequence>